<keyword evidence="1" id="KW-0645">Protease</keyword>
<evidence type="ECO:0000313" key="1">
    <source>
        <dbReference type="EMBL" id="HCO25741.1"/>
    </source>
</evidence>
<protein>
    <submittedName>
        <fullName evidence="1">Carboxypeptidase regulatory-like domain-containing protein</fullName>
    </submittedName>
</protein>
<name>A0A3D3RA57_9PLAN</name>
<organism evidence="1 2">
    <name type="scientific">Gimesia maris</name>
    <dbReference type="NCBI Taxonomy" id="122"/>
    <lineage>
        <taxon>Bacteria</taxon>
        <taxon>Pseudomonadati</taxon>
        <taxon>Planctomycetota</taxon>
        <taxon>Planctomycetia</taxon>
        <taxon>Planctomycetales</taxon>
        <taxon>Planctomycetaceae</taxon>
        <taxon>Gimesia</taxon>
    </lineage>
</organism>
<keyword evidence="1" id="KW-0378">Hydrolase</keyword>
<gene>
    <name evidence="1" type="ORF">DIT97_22965</name>
</gene>
<comment type="caution">
    <text evidence="1">The sequence shown here is derived from an EMBL/GenBank/DDBJ whole genome shotgun (WGS) entry which is preliminary data.</text>
</comment>
<keyword evidence="1" id="KW-0121">Carboxypeptidase</keyword>
<reference evidence="1 2" key="1">
    <citation type="journal article" date="2018" name="Nat. Biotechnol.">
        <title>A standardized bacterial taxonomy based on genome phylogeny substantially revises the tree of life.</title>
        <authorList>
            <person name="Parks D.H."/>
            <person name="Chuvochina M."/>
            <person name="Waite D.W."/>
            <person name="Rinke C."/>
            <person name="Skarshewski A."/>
            <person name="Chaumeil P.A."/>
            <person name="Hugenholtz P."/>
        </authorList>
    </citation>
    <scope>NUCLEOTIDE SEQUENCE [LARGE SCALE GENOMIC DNA]</scope>
    <source>
        <strain evidence="1">UBA9375</strain>
    </source>
</reference>
<accession>A0A3D3RA57</accession>
<dbReference type="EMBL" id="DQAY01000135">
    <property type="protein sequence ID" value="HCO25741.1"/>
    <property type="molecule type" value="Genomic_DNA"/>
</dbReference>
<dbReference type="AlphaFoldDB" id="A0A3D3RA57"/>
<dbReference type="Proteomes" id="UP000263642">
    <property type="component" value="Unassembled WGS sequence"/>
</dbReference>
<sequence length="138" mass="14694">MRWVILTLLICSYGCGSDKVPTYPVSGRVQFADGEPVRTGTIELESKEHGTSATGTIQEDGTFVLGTYTSNDGAAAGIHRAIVVQIIIADGITKHTRDHGRAVPPLYGDYDSSPLSIEVQAIPQNEVILSLSEPPATN</sequence>
<evidence type="ECO:0000313" key="2">
    <source>
        <dbReference type="Proteomes" id="UP000263642"/>
    </source>
</evidence>
<dbReference type="GO" id="GO:0004180">
    <property type="term" value="F:carboxypeptidase activity"/>
    <property type="evidence" value="ECO:0007669"/>
    <property type="project" value="UniProtKB-KW"/>
</dbReference>
<proteinExistence type="predicted"/>